<dbReference type="UniPathway" id="UPA00275">
    <property type="reaction ID" value="UER00404"/>
</dbReference>
<dbReference type="KEGG" id="hba:Hbal_1378"/>
<sequence>MSDIAPHILIVTSRYYEKIVLELEAGVEEALDRVGATYETIEVPGAFEIPAAIRMAMDAAEFDGFIGLGCVIRGETSHYDYVCGETARAMMDISLLGTPIGFGVLTVENQDQAWVRADRKQKNKGQEIVDACVAMVNLSHHFSDVDV</sequence>
<reference evidence="9" key="1">
    <citation type="journal article" date="2011" name="J. Bacteriol.">
        <title>Genome sequences of eight morphologically diverse alphaproteobacteria.</title>
        <authorList>
            <consortium name="US DOE Joint Genome Institute"/>
            <person name="Brown P.J."/>
            <person name="Kysela D.T."/>
            <person name="Buechlein A."/>
            <person name="Hemmerich C."/>
            <person name="Brun Y.V."/>
        </authorList>
    </citation>
    <scope>NUCLEOTIDE SEQUENCE [LARGE SCALE GENOMIC DNA]</scope>
    <source>
        <strain evidence="9">ATCC 49814 / DSM 5838 / IFAM 1418</strain>
    </source>
</reference>
<evidence type="ECO:0000256" key="7">
    <source>
        <dbReference type="HAMAP-Rule" id="MF_00178"/>
    </source>
</evidence>
<feature type="binding site" evidence="7">
    <location>
        <begin position="75"/>
        <end position="76"/>
    </location>
    <ligand>
        <name>(2S)-2-hydroxy-3-oxobutyl phosphate</name>
        <dbReference type="ChEBI" id="CHEBI:58830"/>
    </ligand>
</feature>
<accession>C6XIX4</accession>
<feature type="binding site" evidence="7">
    <location>
        <position position="102"/>
    </location>
    <ligand>
        <name>5-amino-6-(D-ribitylamino)uracil</name>
        <dbReference type="ChEBI" id="CHEBI:15934"/>
    </ligand>
</feature>
<dbReference type="OrthoDB" id="9809709at2"/>
<feature type="binding site" evidence="7">
    <location>
        <position position="116"/>
    </location>
    <ligand>
        <name>(2S)-2-hydroxy-3-oxobutyl phosphate</name>
        <dbReference type="ChEBI" id="CHEBI:58830"/>
    </ligand>
</feature>
<dbReference type="HAMAP" id="MF_00178">
    <property type="entry name" value="Lumazine_synth"/>
    <property type="match status" value="1"/>
</dbReference>
<keyword evidence="9" id="KW-1185">Reference proteome</keyword>
<dbReference type="PANTHER" id="PTHR21058">
    <property type="entry name" value="6,7-DIMETHYL-8-RIBITYLLUMAZINE SYNTHASE DMRL SYNTHASE LUMAZINE SYNTHASE"/>
    <property type="match status" value="1"/>
</dbReference>
<dbReference type="Pfam" id="PF00885">
    <property type="entry name" value="DMRL_synthase"/>
    <property type="match status" value="1"/>
</dbReference>
<feature type="binding site" evidence="7">
    <location>
        <begin position="46"/>
        <end position="48"/>
    </location>
    <ligand>
        <name>5-amino-6-(D-ribitylamino)uracil</name>
        <dbReference type="ChEBI" id="CHEBI:15934"/>
    </ligand>
</feature>
<dbReference type="EC" id="2.5.1.78" evidence="3 7"/>
<dbReference type="AlphaFoldDB" id="C6XIX4"/>
<dbReference type="GO" id="GO:0009349">
    <property type="term" value="C:riboflavin synthase complex"/>
    <property type="evidence" value="ECO:0007669"/>
    <property type="project" value="UniProtKB-UniRule"/>
</dbReference>
<dbReference type="PANTHER" id="PTHR21058:SF0">
    <property type="entry name" value="6,7-DIMETHYL-8-RIBITYLLUMAZINE SYNTHASE"/>
    <property type="match status" value="1"/>
</dbReference>
<dbReference type="GO" id="GO:0009231">
    <property type="term" value="P:riboflavin biosynthetic process"/>
    <property type="evidence" value="ECO:0007669"/>
    <property type="project" value="UniProtKB-UniRule"/>
</dbReference>
<dbReference type="CDD" id="cd09209">
    <property type="entry name" value="Lumazine_synthase-I"/>
    <property type="match status" value="1"/>
</dbReference>
<dbReference type="Gene3D" id="3.40.50.960">
    <property type="entry name" value="Lumazine/riboflavin synthase"/>
    <property type="match status" value="1"/>
</dbReference>
<evidence type="ECO:0000256" key="5">
    <source>
        <dbReference type="ARBA" id="ARBA00022679"/>
    </source>
</evidence>
<keyword evidence="5 7" id="KW-0808">Transferase</keyword>
<name>C6XIX4_HIRBI</name>
<evidence type="ECO:0000313" key="8">
    <source>
        <dbReference type="EMBL" id="ACT59069.1"/>
    </source>
</evidence>
<dbReference type="Proteomes" id="UP000002745">
    <property type="component" value="Chromosome"/>
</dbReference>
<comment type="pathway">
    <text evidence="1 7">Cofactor biosynthesis; riboflavin biosynthesis; riboflavin from 2-hydroxy-3-oxobutyl phosphate and 5-amino-6-(D-ribitylamino)uracil: step 1/2.</text>
</comment>
<dbReference type="STRING" id="582402.Hbal_1378"/>
<evidence type="ECO:0000256" key="3">
    <source>
        <dbReference type="ARBA" id="ARBA00012664"/>
    </source>
</evidence>
<feature type="binding site" evidence="7">
    <location>
        <position position="15"/>
    </location>
    <ligand>
        <name>5-amino-6-(D-ribitylamino)uracil</name>
        <dbReference type="ChEBI" id="CHEBI:15934"/>
    </ligand>
</feature>
<evidence type="ECO:0000256" key="2">
    <source>
        <dbReference type="ARBA" id="ARBA00007424"/>
    </source>
</evidence>
<protein>
    <recommendedName>
        <fullName evidence="3 7">6,7-dimethyl-8-ribityllumazine synthase</fullName>
        <shortName evidence="7">DMRL synthase</shortName>
        <shortName evidence="7">LS</shortName>
        <shortName evidence="7">Lumazine synthase</shortName>
        <ecNumber evidence="3 7">2.5.1.78</ecNumber>
    </recommendedName>
</protein>
<comment type="similarity">
    <text evidence="2 7">Belongs to the DMRL synthase family.</text>
</comment>
<dbReference type="SUPFAM" id="SSF52121">
    <property type="entry name" value="Lumazine synthase"/>
    <property type="match status" value="1"/>
</dbReference>
<dbReference type="HOGENOM" id="CLU_089358_1_2_5"/>
<gene>
    <name evidence="7" type="primary">ribH</name>
    <name evidence="8" type="ordered locus">Hbal_1378</name>
</gene>
<evidence type="ECO:0000313" key="9">
    <source>
        <dbReference type="Proteomes" id="UP000002745"/>
    </source>
</evidence>
<feature type="binding site" evidence="7">
    <location>
        <begin position="70"/>
        <end position="72"/>
    </location>
    <ligand>
        <name>5-amino-6-(D-ribitylamino)uracil</name>
        <dbReference type="ChEBI" id="CHEBI:15934"/>
    </ligand>
</feature>
<evidence type="ECO:0000256" key="4">
    <source>
        <dbReference type="ARBA" id="ARBA00022619"/>
    </source>
</evidence>
<dbReference type="InterPro" id="IPR034964">
    <property type="entry name" value="LS"/>
</dbReference>
<dbReference type="InterPro" id="IPR002180">
    <property type="entry name" value="LS/RS"/>
</dbReference>
<dbReference type="EMBL" id="CP001678">
    <property type="protein sequence ID" value="ACT59069.1"/>
    <property type="molecule type" value="Genomic_DNA"/>
</dbReference>
<dbReference type="eggNOG" id="COG0054">
    <property type="taxonomic scope" value="Bacteria"/>
</dbReference>
<feature type="active site" description="Proton donor" evidence="7">
    <location>
        <position position="78"/>
    </location>
</feature>
<dbReference type="GO" id="GO:0005829">
    <property type="term" value="C:cytosol"/>
    <property type="evidence" value="ECO:0007669"/>
    <property type="project" value="TreeGrafter"/>
</dbReference>
<comment type="catalytic activity">
    <reaction evidence="6 7">
        <text>(2S)-2-hydroxy-3-oxobutyl phosphate + 5-amino-6-(D-ribitylamino)uracil = 6,7-dimethyl-8-(1-D-ribityl)lumazine + phosphate + 2 H2O + H(+)</text>
        <dbReference type="Rhea" id="RHEA:26152"/>
        <dbReference type="ChEBI" id="CHEBI:15377"/>
        <dbReference type="ChEBI" id="CHEBI:15378"/>
        <dbReference type="ChEBI" id="CHEBI:15934"/>
        <dbReference type="ChEBI" id="CHEBI:43474"/>
        <dbReference type="ChEBI" id="CHEBI:58201"/>
        <dbReference type="ChEBI" id="CHEBI:58830"/>
        <dbReference type="EC" id="2.5.1.78"/>
    </reaction>
</comment>
<dbReference type="NCBIfam" id="TIGR00114">
    <property type="entry name" value="lumazine-synth"/>
    <property type="match status" value="1"/>
</dbReference>
<comment type="function">
    <text evidence="7">Catalyzes the formation of 6,7-dimethyl-8-ribityllumazine by condensation of 5-amino-6-(D-ribitylamino)uracil with 3,4-dihydroxy-2-butanone 4-phosphate. This is the penultimate step in the biosynthesis of riboflavin.</text>
</comment>
<evidence type="ECO:0000256" key="6">
    <source>
        <dbReference type="ARBA" id="ARBA00048785"/>
    </source>
</evidence>
<organism evidence="8 9">
    <name type="scientific">Hirschia baltica (strain ATCC 49814 / DSM 5838 / IFAM 1418)</name>
    <dbReference type="NCBI Taxonomy" id="582402"/>
    <lineage>
        <taxon>Bacteria</taxon>
        <taxon>Pseudomonadati</taxon>
        <taxon>Pseudomonadota</taxon>
        <taxon>Alphaproteobacteria</taxon>
        <taxon>Hyphomonadales</taxon>
        <taxon>Hyphomonadaceae</taxon>
        <taxon>Hirschia</taxon>
    </lineage>
</organism>
<evidence type="ECO:0000256" key="1">
    <source>
        <dbReference type="ARBA" id="ARBA00004917"/>
    </source>
</evidence>
<proteinExistence type="inferred from homology"/>
<keyword evidence="4 7" id="KW-0686">Riboflavin biosynthesis</keyword>
<dbReference type="RefSeq" id="WP_015827219.1">
    <property type="nucleotide sequence ID" value="NC_012982.1"/>
</dbReference>
<dbReference type="GO" id="GO:0000906">
    <property type="term" value="F:6,7-dimethyl-8-ribityllumazine synthase activity"/>
    <property type="evidence" value="ECO:0007669"/>
    <property type="project" value="UniProtKB-UniRule"/>
</dbReference>
<dbReference type="InterPro" id="IPR036467">
    <property type="entry name" value="LS/RS_sf"/>
</dbReference>